<gene>
    <name evidence="2" type="ORF">R1flu_015047</name>
</gene>
<proteinExistence type="predicted"/>
<evidence type="ECO:0000313" key="3">
    <source>
        <dbReference type="Proteomes" id="UP001605036"/>
    </source>
</evidence>
<dbReference type="SUPFAM" id="SSF50370">
    <property type="entry name" value="Ricin B-like lectins"/>
    <property type="match status" value="1"/>
</dbReference>
<feature type="region of interest" description="Disordered" evidence="1">
    <location>
        <begin position="1"/>
        <end position="20"/>
    </location>
</feature>
<evidence type="ECO:0008006" key="4">
    <source>
        <dbReference type="Google" id="ProtNLM"/>
    </source>
</evidence>
<sequence length="189" mass="21488">MAEEGYGHHHHHHFGHYHDHMPQRSAEAYNPEPVGELVSVYAESNSNYRLAVKPEGVVMAFKNRRDPQQQWIKMDMADKFVDSEGSPGFVLINKKTGLALKHGTGEGEAVTAEIWRPHSVDHTMLWSQSKDVGKGYTAIRMVTNIALNLDADHGDRKHGGIQDGHRLILFSWNKGENQKWKFEPLEVQE</sequence>
<dbReference type="EMBL" id="JBHFFA010000004">
    <property type="protein sequence ID" value="KAL2630361.1"/>
    <property type="molecule type" value="Genomic_DNA"/>
</dbReference>
<keyword evidence="3" id="KW-1185">Reference proteome</keyword>
<dbReference type="CDD" id="cd23431">
    <property type="entry name" value="beta-trefoil_Ricin_AtEULS3-like"/>
    <property type="match status" value="1"/>
</dbReference>
<dbReference type="AlphaFoldDB" id="A0ABD1YHT7"/>
<protein>
    <recommendedName>
        <fullName evidence="4">Ricin B lectin domain-containing protein</fullName>
    </recommendedName>
</protein>
<dbReference type="Gene3D" id="2.80.10.50">
    <property type="match status" value="1"/>
</dbReference>
<accession>A0ABD1YHT7</accession>
<reference evidence="2 3" key="1">
    <citation type="submission" date="2024-09" db="EMBL/GenBank/DDBJ databases">
        <title>Chromosome-scale assembly of Riccia fluitans.</title>
        <authorList>
            <person name="Paukszto L."/>
            <person name="Sawicki J."/>
            <person name="Karawczyk K."/>
            <person name="Piernik-Szablinska J."/>
            <person name="Szczecinska M."/>
            <person name="Mazdziarz M."/>
        </authorList>
    </citation>
    <scope>NUCLEOTIDE SEQUENCE [LARGE SCALE GENOMIC DNA]</scope>
    <source>
        <strain evidence="2">Rf_01</strain>
        <tissue evidence="2">Aerial parts of the thallus</tissue>
    </source>
</reference>
<evidence type="ECO:0000313" key="2">
    <source>
        <dbReference type="EMBL" id="KAL2630361.1"/>
    </source>
</evidence>
<dbReference type="InterPro" id="IPR035992">
    <property type="entry name" value="Ricin_B-like_lectins"/>
</dbReference>
<dbReference type="InterPro" id="IPR040249">
    <property type="entry name" value="Ricin_B-like_lectin_EULS3-like"/>
</dbReference>
<dbReference type="Proteomes" id="UP001605036">
    <property type="component" value="Unassembled WGS sequence"/>
</dbReference>
<name>A0ABD1YHT7_9MARC</name>
<comment type="caution">
    <text evidence="2">The sequence shown here is derived from an EMBL/GenBank/DDBJ whole genome shotgun (WGS) entry which is preliminary data.</text>
</comment>
<evidence type="ECO:0000256" key="1">
    <source>
        <dbReference type="SAM" id="MobiDB-lite"/>
    </source>
</evidence>
<dbReference type="PANTHER" id="PTHR31257">
    <property type="entry name" value="RICIN B-LIKE LECTIN EULS3"/>
    <property type="match status" value="1"/>
</dbReference>
<dbReference type="PANTHER" id="PTHR31257:SF21">
    <property type="entry name" value="OS07G0683600 PROTEIN"/>
    <property type="match status" value="1"/>
</dbReference>
<organism evidence="2 3">
    <name type="scientific">Riccia fluitans</name>
    <dbReference type="NCBI Taxonomy" id="41844"/>
    <lineage>
        <taxon>Eukaryota</taxon>
        <taxon>Viridiplantae</taxon>
        <taxon>Streptophyta</taxon>
        <taxon>Embryophyta</taxon>
        <taxon>Marchantiophyta</taxon>
        <taxon>Marchantiopsida</taxon>
        <taxon>Marchantiidae</taxon>
        <taxon>Marchantiales</taxon>
        <taxon>Ricciaceae</taxon>
        <taxon>Riccia</taxon>
    </lineage>
</organism>